<accession>A0AAN0S7L8</accession>
<gene>
    <name evidence="1" type="ORF">LH23_18785</name>
</gene>
<reference evidence="1 2" key="1">
    <citation type="submission" date="2014-09" db="EMBL/GenBank/DDBJ databases">
        <authorList>
            <person name="Chan K.-G."/>
        </authorList>
    </citation>
    <scope>NUCLEOTIDE SEQUENCE [LARGE SCALE GENOMIC DNA]</scope>
    <source>
        <strain evidence="1 2">M006</strain>
    </source>
</reference>
<dbReference type="KEGG" id="cem:LH23_18785"/>
<evidence type="ECO:0000313" key="2">
    <source>
        <dbReference type="Proteomes" id="UP000029516"/>
    </source>
</evidence>
<sequence>MTGPIGSIGISAPLMGANITAKVKAPVVPAPAIQASTRVTLSGASDSINAVYSFGAQKLRANTPAGNSSLSALMGATLSQPGSVSFQGLGKELLQALKDNPKGFSLAVASPAAAAVDGDVVQDKDSAVALNIETQSGVKVSISLSRQSEGLVAQVQTSGGDLTDDDVAAISGLADGFQNALDGLSQQPPAIKIDGLLNVNSKLFKSVELNTDVSQAGNSIQSLSFQSDSTQRALSYKDGDATFNLTTDLSNPGTLGSKSQQAQALSAYEKQLDGAGSRGHANKAQLALFKNAFHALNSDYGSNEAKTGGVQQSITVSTEDKARAYLSGLADFTASFKQADSASNPYKPEENDSFSYDFSQTTQATTDSRGDLSKLVQSTRASLKASYHESLLSGGKLDLTGQKSSQNYTYHVISEETSTRTTLEFKKGNLASVETSRATHNAEYVQTYVAARLTDEKRTPFDKDETKKVNLLAENVNLKSTNPLNLK</sequence>
<organism evidence="1 2">
    <name type="scientific">Cedecea neteri</name>
    <dbReference type="NCBI Taxonomy" id="158822"/>
    <lineage>
        <taxon>Bacteria</taxon>
        <taxon>Pseudomonadati</taxon>
        <taxon>Pseudomonadota</taxon>
        <taxon>Gammaproteobacteria</taxon>
        <taxon>Enterobacterales</taxon>
        <taxon>Enterobacteriaceae</taxon>
        <taxon>Cedecea</taxon>
    </lineage>
</organism>
<dbReference type="AlphaFoldDB" id="A0AAN0S7L8"/>
<protein>
    <submittedName>
        <fullName evidence="1">Uncharacterized protein</fullName>
    </submittedName>
</protein>
<dbReference type="EMBL" id="CP009458">
    <property type="protein sequence ID" value="AIR62627.1"/>
    <property type="molecule type" value="Genomic_DNA"/>
</dbReference>
<dbReference type="RefSeq" id="WP_039294313.1">
    <property type="nucleotide sequence ID" value="NZ_CP009458.1"/>
</dbReference>
<name>A0AAN0S7L8_9ENTR</name>
<dbReference type="Proteomes" id="UP000029516">
    <property type="component" value="Chromosome"/>
</dbReference>
<proteinExistence type="predicted"/>
<evidence type="ECO:0000313" key="1">
    <source>
        <dbReference type="EMBL" id="AIR62627.1"/>
    </source>
</evidence>